<dbReference type="InterPro" id="IPR032779">
    <property type="entry name" value="FliG_M"/>
</dbReference>
<gene>
    <name evidence="2" type="ORF">LCGC14_2450400</name>
</gene>
<protein>
    <recommendedName>
        <fullName evidence="1">Flagellar motor switch protein FliG middle domain-containing protein</fullName>
    </recommendedName>
</protein>
<proteinExistence type="predicted"/>
<evidence type="ECO:0000313" key="2">
    <source>
        <dbReference type="EMBL" id="KKL20943.1"/>
    </source>
</evidence>
<accession>A0A0F9EA60</accession>
<organism evidence="2">
    <name type="scientific">marine sediment metagenome</name>
    <dbReference type="NCBI Taxonomy" id="412755"/>
    <lineage>
        <taxon>unclassified sequences</taxon>
        <taxon>metagenomes</taxon>
        <taxon>ecological metagenomes</taxon>
    </lineage>
</organism>
<dbReference type="EMBL" id="LAZR01037907">
    <property type="protein sequence ID" value="KKL20943.1"/>
    <property type="molecule type" value="Genomic_DNA"/>
</dbReference>
<dbReference type="AlphaFoldDB" id="A0A0F9EA60"/>
<sequence length="89" mass="9804">MAIVLAYLTPELASRLLGLFPVQDQAEAVALLSGTQKLDLEKVEKLENSLREQLDLVVGGEDKLAAILDLADDDTRDRTIADIERKDLN</sequence>
<dbReference type="SUPFAM" id="SSF48029">
    <property type="entry name" value="FliG"/>
    <property type="match status" value="1"/>
</dbReference>
<feature type="domain" description="Flagellar motor switch protein FliG middle" evidence="1">
    <location>
        <begin position="1"/>
        <end position="58"/>
    </location>
</feature>
<comment type="caution">
    <text evidence="2">The sequence shown here is derived from an EMBL/GenBank/DDBJ whole genome shotgun (WGS) entry which is preliminary data.</text>
</comment>
<feature type="non-terminal residue" evidence="2">
    <location>
        <position position="89"/>
    </location>
</feature>
<dbReference type="InterPro" id="IPR011002">
    <property type="entry name" value="FliG_a-hlx"/>
</dbReference>
<reference evidence="2" key="1">
    <citation type="journal article" date="2015" name="Nature">
        <title>Complex archaea that bridge the gap between prokaryotes and eukaryotes.</title>
        <authorList>
            <person name="Spang A."/>
            <person name="Saw J.H."/>
            <person name="Jorgensen S.L."/>
            <person name="Zaremba-Niedzwiedzka K."/>
            <person name="Martijn J."/>
            <person name="Lind A.E."/>
            <person name="van Eijk R."/>
            <person name="Schleper C."/>
            <person name="Guy L."/>
            <person name="Ettema T.J."/>
        </authorList>
    </citation>
    <scope>NUCLEOTIDE SEQUENCE</scope>
</reference>
<name>A0A0F9EA60_9ZZZZ</name>
<dbReference type="Pfam" id="PF14841">
    <property type="entry name" value="FliG_M"/>
    <property type="match status" value="1"/>
</dbReference>
<dbReference type="Gene3D" id="1.10.220.30">
    <property type="match status" value="1"/>
</dbReference>
<evidence type="ECO:0000259" key="1">
    <source>
        <dbReference type="Pfam" id="PF14841"/>
    </source>
</evidence>